<dbReference type="Proteomes" id="UP001152795">
    <property type="component" value="Unassembled WGS sequence"/>
</dbReference>
<proteinExistence type="predicted"/>
<keyword evidence="2" id="KW-1185">Reference proteome</keyword>
<accession>A0A6S7HTN4</accession>
<dbReference type="PANTHER" id="PTHR33332">
    <property type="entry name" value="REVERSE TRANSCRIPTASE DOMAIN-CONTAINING PROTEIN"/>
    <property type="match status" value="1"/>
</dbReference>
<evidence type="ECO:0000313" key="1">
    <source>
        <dbReference type="EMBL" id="CAB4008606.1"/>
    </source>
</evidence>
<dbReference type="OrthoDB" id="6377262at2759"/>
<protein>
    <submittedName>
        <fullName evidence="1">Uncharacterized protein</fullName>
    </submittedName>
</protein>
<organism evidence="1 2">
    <name type="scientific">Paramuricea clavata</name>
    <name type="common">Red gorgonian</name>
    <name type="synonym">Violescent sea-whip</name>
    <dbReference type="NCBI Taxonomy" id="317549"/>
    <lineage>
        <taxon>Eukaryota</taxon>
        <taxon>Metazoa</taxon>
        <taxon>Cnidaria</taxon>
        <taxon>Anthozoa</taxon>
        <taxon>Octocorallia</taxon>
        <taxon>Malacalcyonacea</taxon>
        <taxon>Plexauridae</taxon>
        <taxon>Paramuricea</taxon>
    </lineage>
</organism>
<gene>
    <name evidence="1" type="ORF">PACLA_8A072161</name>
</gene>
<dbReference type="EMBL" id="CACRXK020006172">
    <property type="protein sequence ID" value="CAB4008606.1"/>
    <property type="molecule type" value="Genomic_DNA"/>
</dbReference>
<evidence type="ECO:0000313" key="2">
    <source>
        <dbReference type="Proteomes" id="UP001152795"/>
    </source>
</evidence>
<sequence>MINDLDVKPHATDIWKFVDDISTSENITKGSNSKFQFCIDTINSWTSCNLMKLNSKKCKELRVCFLRESPDLSPLLIDGHALEVVRSHKVLGLVIQNDLKWNAHIESVVSKASKRLYIIRILRRGGVPAEDLLSIYFALIRSVLEYCCVVWHHALPLYLADDLERVQKRALRIILPGYSYREALAQLGCSRLDERRERHCLNTMKRIEIEGPLSKYVPLSRASSNDYELRNSNTLTTIKCRTERYRRSFFPVQ</sequence>
<dbReference type="AlphaFoldDB" id="A0A6S7HTN4"/>
<reference evidence="1" key="1">
    <citation type="submission" date="2020-04" db="EMBL/GenBank/DDBJ databases">
        <authorList>
            <person name="Alioto T."/>
            <person name="Alioto T."/>
            <person name="Gomez Garrido J."/>
        </authorList>
    </citation>
    <scope>NUCLEOTIDE SEQUENCE</scope>
    <source>
        <strain evidence="1">A484AB</strain>
    </source>
</reference>
<name>A0A6S7HTN4_PARCT</name>
<comment type="caution">
    <text evidence="1">The sequence shown here is derived from an EMBL/GenBank/DDBJ whole genome shotgun (WGS) entry which is preliminary data.</text>
</comment>